<evidence type="ECO:0000256" key="1">
    <source>
        <dbReference type="SAM" id="SignalP"/>
    </source>
</evidence>
<organism evidence="2 3">
    <name type="scientific">Cercopithifilaria johnstoni</name>
    <dbReference type="NCBI Taxonomy" id="2874296"/>
    <lineage>
        <taxon>Eukaryota</taxon>
        <taxon>Metazoa</taxon>
        <taxon>Ecdysozoa</taxon>
        <taxon>Nematoda</taxon>
        <taxon>Chromadorea</taxon>
        <taxon>Rhabditida</taxon>
        <taxon>Spirurina</taxon>
        <taxon>Spiruromorpha</taxon>
        <taxon>Filarioidea</taxon>
        <taxon>Onchocercidae</taxon>
        <taxon>Cercopithifilaria</taxon>
    </lineage>
</organism>
<dbReference type="EMBL" id="CAKAEH010001316">
    <property type="protein sequence ID" value="CAG9534601.1"/>
    <property type="molecule type" value="Genomic_DNA"/>
</dbReference>
<dbReference type="InterPro" id="IPR040384">
    <property type="entry name" value="ORCKA/B"/>
</dbReference>
<protein>
    <submittedName>
        <fullName evidence="2">Uncharacterized protein</fullName>
    </submittedName>
</protein>
<accession>A0A8J2M3Y9</accession>
<gene>
    <name evidence="2" type="ORF">CJOHNSTONI_LOCUS4724</name>
</gene>
<dbReference type="AlphaFoldDB" id="A0A8J2M3Y9"/>
<dbReference type="GO" id="GO:0005184">
    <property type="term" value="F:neuropeptide hormone activity"/>
    <property type="evidence" value="ECO:0007669"/>
    <property type="project" value="InterPro"/>
</dbReference>
<name>A0A8J2M3Y9_9BILA</name>
<reference evidence="2" key="1">
    <citation type="submission" date="2021-09" db="EMBL/GenBank/DDBJ databases">
        <authorList>
            <consortium name="Pathogen Informatics"/>
        </authorList>
    </citation>
    <scope>NUCLEOTIDE SEQUENCE</scope>
</reference>
<comment type="caution">
    <text evidence="2">The sequence shown here is derived from an EMBL/GenBank/DDBJ whole genome shotgun (WGS) entry which is preliminary data.</text>
</comment>
<proteinExistence type="predicted"/>
<keyword evidence="3" id="KW-1185">Reference proteome</keyword>
<dbReference type="Proteomes" id="UP000746747">
    <property type="component" value="Unassembled WGS sequence"/>
</dbReference>
<evidence type="ECO:0000313" key="2">
    <source>
        <dbReference type="EMBL" id="CAG9534601.1"/>
    </source>
</evidence>
<keyword evidence="1" id="KW-0732">Signal</keyword>
<dbReference type="PANTHER" id="PTHR33864:SF1">
    <property type="entry name" value="NEUROPEPTIDE-LIKE PROTEIN"/>
    <property type="match status" value="1"/>
</dbReference>
<feature type="signal peptide" evidence="1">
    <location>
        <begin position="1"/>
        <end position="19"/>
    </location>
</feature>
<evidence type="ECO:0000313" key="3">
    <source>
        <dbReference type="Proteomes" id="UP000746747"/>
    </source>
</evidence>
<dbReference type="OrthoDB" id="6093641at2759"/>
<dbReference type="PANTHER" id="PTHR33864">
    <property type="entry name" value="NEUROPEPTIDE-LIKE PROTEIN-RELATED"/>
    <property type="match status" value="1"/>
</dbReference>
<sequence length="215" mass="23777">MLSLVLLSLVLGEFNDAKSEFDGMDRMQDFIKSGRFQSKQTLNSLDENEFGGLEGNNRFRIYKRILDAIEGDGFGLRKRALDALEGEGFGLKKRALDELEGGGFGLKKRALDSLEGAGFGLKKRALDALEGEGFGLKKRGLDELDGEGFGMAKRILSTMQGTEYGMRTKVENEGFDRMQKHPSQSSGLKDSVLIVIPQMEDIHIRTGCSFPPVIF</sequence>
<feature type="chain" id="PRO_5035283947" evidence="1">
    <location>
        <begin position="20"/>
        <end position="215"/>
    </location>
</feature>